<organism evidence="3 4">
    <name type="scientific">Desulfobulbus oralis</name>
    <dbReference type="NCBI Taxonomy" id="1986146"/>
    <lineage>
        <taxon>Bacteria</taxon>
        <taxon>Pseudomonadati</taxon>
        <taxon>Thermodesulfobacteriota</taxon>
        <taxon>Desulfobulbia</taxon>
        <taxon>Desulfobulbales</taxon>
        <taxon>Desulfobulbaceae</taxon>
        <taxon>Desulfobulbus</taxon>
    </lineage>
</organism>
<dbReference type="EMBL" id="CP021255">
    <property type="protein sequence ID" value="AVD71062.1"/>
    <property type="molecule type" value="Genomic_DNA"/>
</dbReference>
<evidence type="ECO:0000313" key="4">
    <source>
        <dbReference type="Proteomes" id="UP000239867"/>
    </source>
</evidence>
<dbReference type="AlphaFoldDB" id="A0A2L1GN25"/>
<feature type="transmembrane region" description="Helical" evidence="1">
    <location>
        <begin position="70"/>
        <end position="88"/>
    </location>
</feature>
<accession>A0A2L1GN25</accession>
<keyword evidence="1" id="KW-0472">Membrane</keyword>
<keyword evidence="1" id="KW-0812">Transmembrane</keyword>
<reference evidence="3" key="1">
    <citation type="submission" date="2017-05" db="EMBL/GenBank/DDBJ databases">
        <authorList>
            <person name="Song R."/>
            <person name="Chenine A.L."/>
            <person name="Ruprecht R.M."/>
        </authorList>
    </citation>
    <scope>NUCLEOTIDE SEQUENCE</scope>
    <source>
        <strain evidence="3">ORNL</strain>
    </source>
</reference>
<dbReference type="OrthoDB" id="9776116at2"/>
<dbReference type="KEGG" id="deo:CAY53_05845"/>
<dbReference type="RefSeq" id="WP_104936339.1">
    <property type="nucleotide sequence ID" value="NZ_CP021255.1"/>
</dbReference>
<evidence type="ECO:0000259" key="2">
    <source>
        <dbReference type="Pfam" id="PF01882"/>
    </source>
</evidence>
<dbReference type="InterPro" id="IPR002881">
    <property type="entry name" value="DUF58"/>
</dbReference>
<reference evidence="3" key="2">
    <citation type="journal article" date="2018" name="MBio">
        <title>Insights into the evolution of host association through the isolation and characterization of a novel human periodontal pathobiont, Desulfobulbus oralis.</title>
        <authorList>
            <person name="Cross K.L."/>
            <person name="Chirania P."/>
            <person name="Xiong W."/>
            <person name="Beall C.J."/>
            <person name="Elkins J.G."/>
            <person name="Giannone R.J."/>
            <person name="Griffen A.L."/>
            <person name="Guss A.M."/>
            <person name="Hettich R.L."/>
            <person name="Joshi S.S."/>
            <person name="Mokrzan E.M."/>
            <person name="Martin R.K."/>
            <person name="Zhulin I.B."/>
            <person name="Leys E.J."/>
            <person name="Podar M."/>
        </authorList>
    </citation>
    <scope>NUCLEOTIDE SEQUENCE [LARGE SCALE GENOMIC DNA]</scope>
    <source>
        <strain evidence="3">ORNL</strain>
    </source>
</reference>
<dbReference type="InterPro" id="IPR036465">
    <property type="entry name" value="vWFA_dom_sf"/>
</dbReference>
<sequence length="437" mass="49265">MRLTPGPNLPLLLIPPLLCALLADLWLAGPWMFLLALALTALPALVDLLRLQRCQPEIRVERRLRRSLPLNVWSGFGISLVNAGPGGFTAQLADRWPAGIELAPEDFSLSLAPGHKVAISCRIRPGQRGDFELAGLDALVLSPWRLWRQSRLLPCPDRVRVFPNFRELHRYTLLARSAQLGLMGIRQAALHGEGQEFQQLRAYNPGDPLRLIDWKATSRLQRLISREYQEERDQNVVLALDCSRRMRHRGRGLCLFDQALNSALLLAHVAARQGDSVGFMAAGDTILWQPPGKKAGATRSLLLASTRLFPETVAADYQALARELATRLKRRSLVILLTNSRAEDYERLEELARQLGRRHLLVIGDLMEQEVADCLRQEPRGPDEALRWQALLAYSRARRRFALQLGRQGCLSLDCTAAELPPLLVNTYLDIKRRKRL</sequence>
<dbReference type="PANTHER" id="PTHR33608">
    <property type="entry name" value="BLL2464 PROTEIN"/>
    <property type="match status" value="1"/>
</dbReference>
<feature type="transmembrane region" description="Helical" evidence="1">
    <location>
        <begin position="29"/>
        <end position="49"/>
    </location>
</feature>
<dbReference type="Pfam" id="PF01882">
    <property type="entry name" value="DUF58"/>
    <property type="match status" value="1"/>
</dbReference>
<evidence type="ECO:0000313" key="3">
    <source>
        <dbReference type="EMBL" id="AVD71062.1"/>
    </source>
</evidence>
<dbReference type="PANTHER" id="PTHR33608:SF3">
    <property type="entry name" value="SLR2013 PROTEIN"/>
    <property type="match status" value="1"/>
</dbReference>
<feature type="domain" description="DUF58" evidence="2">
    <location>
        <begin position="200"/>
        <end position="385"/>
    </location>
</feature>
<keyword evidence="4" id="KW-1185">Reference proteome</keyword>
<evidence type="ECO:0000256" key="1">
    <source>
        <dbReference type="SAM" id="Phobius"/>
    </source>
</evidence>
<proteinExistence type="predicted"/>
<dbReference type="SUPFAM" id="SSF53300">
    <property type="entry name" value="vWA-like"/>
    <property type="match status" value="1"/>
</dbReference>
<gene>
    <name evidence="3" type="ORF">CAY53_05845</name>
</gene>
<dbReference type="Proteomes" id="UP000239867">
    <property type="component" value="Chromosome"/>
</dbReference>
<keyword evidence="1" id="KW-1133">Transmembrane helix</keyword>
<name>A0A2L1GN25_9BACT</name>
<protein>
    <recommendedName>
        <fullName evidence="2">DUF58 domain-containing protein</fullName>
    </recommendedName>
</protein>